<keyword evidence="4" id="KW-1185">Reference proteome</keyword>
<feature type="compositionally biased region" description="Low complexity" evidence="2">
    <location>
        <begin position="276"/>
        <end position="288"/>
    </location>
</feature>
<accession>A0ABY9BMU6</accession>
<dbReference type="Proteomes" id="UP001227230">
    <property type="component" value="Chromosome 3"/>
</dbReference>
<sequence>MMVAAISEAASTNRPNPKASSHTHDTHLRNPARPPLLPSEKDNGLVPKRPKSRQVSSRYMSPSPSTSASVPRRCSSPLISRSTNSTASSTPLPVAASSTSSSFPRSHSVDRRRPATAAPGSAGEVSAASRLLFTSTRSLSVSFQGEAFSLPISKAKAAPNLGNVRKGTPERRKPTPVRGSGAVDQVENSRPWPGRSRSVNVLARSFDCSVDRKKSIGSGIVVGSFQQSMIDESRRASFDGRLSLDLGNAELLKVTKQDPDGNSANDSSVPTDLTASDTDSVSSGSTSGLQECAGVSGRRSGPRGIVVSARFWQETNSRLRRLQDPGSPLSTSPGSRMAVAAKFIQSKKFPSDNPLASPRTMMSPIRGATRPASPSKLMASSMPVSSPIRASSPARLRNAVASPLSSSSSIAPSILSFSVDVRRGKMGENRIVDAHLLRLLYNRHLQWRFVNARADAALLVQRMRAERNLWNAWITISKLRDSVTSKRMKLQWLRRKLKLTSILKGQMAYLEEWALLERDHSSSLHGAIEALKASTLRLPVVGAIADIQSLKDAVGSAVDVMQAMASSICSLLSKVEEMNSLVVEIADVTAKERALLEQCRDFLSTLAAMQVKYSSLRTHILQLNRLPATSSLTTTLTTRI</sequence>
<name>A0ABY9BMU6_VITVI</name>
<gene>
    <name evidence="3" type="ORF">VitviT2T_003638</name>
</gene>
<feature type="region of interest" description="Disordered" evidence="2">
    <location>
        <begin position="350"/>
        <end position="389"/>
    </location>
</feature>
<proteinExistence type="inferred from homology"/>
<feature type="region of interest" description="Disordered" evidence="2">
    <location>
        <begin position="159"/>
        <end position="195"/>
    </location>
</feature>
<evidence type="ECO:0000313" key="3">
    <source>
        <dbReference type="EMBL" id="WJZ84007.1"/>
    </source>
</evidence>
<reference evidence="3 4" key="1">
    <citation type="journal article" date="2023" name="Hortic Res">
        <title>The complete reference genome for grapevine (Vitis vinifera L.) genetics and breeding.</title>
        <authorList>
            <person name="Shi X."/>
            <person name="Cao S."/>
            <person name="Wang X."/>
            <person name="Huang S."/>
            <person name="Wang Y."/>
            <person name="Liu Z."/>
            <person name="Liu W."/>
            <person name="Leng X."/>
            <person name="Peng Y."/>
            <person name="Wang N."/>
            <person name="Wang Y."/>
            <person name="Ma Z."/>
            <person name="Xu X."/>
            <person name="Zhang F."/>
            <person name="Xue H."/>
            <person name="Zhong H."/>
            <person name="Wang Y."/>
            <person name="Zhang K."/>
            <person name="Velt A."/>
            <person name="Avia K."/>
            <person name="Holtgrawe D."/>
            <person name="Grimplet J."/>
            <person name="Matus J.T."/>
            <person name="Ware D."/>
            <person name="Wu X."/>
            <person name="Wang H."/>
            <person name="Liu C."/>
            <person name="Fang Y."/>
            <person name="Rustenholz C."/>
            <person name="Cheng Z."/>
            <person name="Xiao H."/>
            <person name="Zhou Y."/>
        </authorList>
    </citation>
    <scope>NUCLEOTIDE SEQUENCE [LARGE SCALE GENOMIC DNA]</scope>
    <source>
        <strain evidence="4">cv. Pinot noir / PN40024</strain>
        <tissue evidence="3">Leaf</tissue>
    </source>
</reference>
<feature type="compositionally biased region" description="Low complexity" evidence="2">
    <location>
        <begin position="56"/>
        <end position="73"/>
    </location>
</feature>
<comment type="similarity">
    <text evidence="1">Belongs to the QWRF family.</text>
</comment>
<organism evidence="3 4">
    <name type="scientific">Vitis vinifera</name>
    <name type="common">Grape</name>
    <dbReference type="NCBI Taxonomy" id="29760"/>
    <lineage>
        <taxon>Eukaryota</taxon>
        <taxon>Viridiplantae</taxon>
        <taxon>Streptophyta</taxon>
        <taxon>Embryophyta</taxon>
        <taxon>Tracheophyta</taxon>
        <taxon>Spermatophyta</taxon>
        <taxon>Magnoliopsida</taxon>
        <taxon>eudicotyledons</taxon>
        <taxon>Gunneridae</taxon>
        <taxon>Pentapetalae</taxon>
        <taxon>rosids</taxon>
        <taxon>Vitales</taxon>
        <taxon>Vitaceae</taxon>
        <taxon>Viteae</taxon>
        <taxon>Vitis</taxon>
    </lineage>
</organism>
<evidence type="ECO:0000313" key="4">
    <source>
        <dbReference type="Proteomes" id="UP001227230"/>
    </source>
</evidence>
<feature type="region of interest" description="Disordered" evidence="2">
    <location>
        <begin position="255"/>
        <end position="300"/>
    </location>
</feature>
<dbReference type="PANTHER" id="PTHR31807">
    <property type="entry name" value="AUGMIN FAMILY MEMBER"/>
    <property type="match status" value="1"/>
</dbReference>
<dbReference type="Pfam" id="PF04484">
    <property type="entry name" value="QWRF"/>
    <property type="match status" value="1"/>
</dbReference>
<feature type="compositionally biased region" description="Low complexity" evidence="2">
    <location>
        <begin position="85"/>
        <end position="106"/>
    </location>
</feature>
<feature type="compositionally biased region" description="Polar residues" evidence="2">
    <location>
        <begin position="9"/>
        <end position="20"/>
    </location>
</feature>
<feature type="compositionally biased region" description="Polar residues" evidence="2">
    <location>
        <begin position="260"/>
        <end position="275"/>
    </location>
</feature>
<feature type="region of interest" description="Disordered" evidence="2">
    <location>
        <begin position="1"/>
        <end position="126"/>
    </location>
</feature>
<protein>
    <recommendedName>
        <fullName evidence="5">QWRF motif-containing protein 2</fullName>
    </recommendedName>
</protein>
<dbReference type="EMBL" id="CP126650">
    <property type="protein sequence ID" value="WJZ84007.1"/>
    <property type="molecule type" value="Genomic_DNA"/>
</dbReference>
<evidence type="ECO:0008006" key="5">
    <source>
        <dbReference type="Google" id="ProtNLM"/>
    </source>
</evidence>
<dbReference type="InterPro" id="IPR007573">
    <property type="entry name" value="QWRF"/>
</dbReference>
<evidence type="ECO:0000256" key="1">
    <source>
        <dbReference type="ARBA" id="ARBA00010016"/>
    </source>
</evidence>
<evidence type="ECO:0000256" key="2">
    <source>
        <dbReference type="SAM" id="MobiDB-lite"/>
    </source>
</evidence>
<dbReference type="PANTHER" id="PTHR31807:SF2">
    <property type="entry name" value="PROTEIN SNOWY COTYLEDON 3"/>
    <property type="match status" value="1"/>
</dbReference>